<dbReference type="PANTHER" id="PTHR33164">
    <property type="entry name" value="TRANSCRIPTIONAL REGULATOR, MARR FAMILY"/>
    <property type="match status" value="1"/>
</dbReference>
<dbReference type="RefSeq" id="WP_146288744.1">
    <property type="nucleotide sequence ID" value="NZ_CP042304.1"/>
</dbReference>
<dbReference type="Proteomes" id="UP000315364">
    <property type="component" value="Chromosome"/>
</dbReference>
<evidence type="ECO:0000313" key="2">
    <source>
        <dbReference type="EMBL" id="QDZ09937.1"/>
    </source>
</evidence>
<dbReference type="OrthoDB" id="7949807at2"/>
<evidence type="ECO:0000259" key="1">
    <source>
        <dbReference type="PROSITE" id="PS50995"/>
    </source>
</evidence>
<name>A0A5B8LNP4_9HYPH</name>
<accession>A0A5B8LNP4</accession>
<dbReference type="EMBL" id="CP042304">
    <property type="protein sequence ID" value="QDZ09937.1"/>
    <property type="molecule type" value="Genomic_DNA"/>
</dbReference>
<proteinExistence type="predicted"/>
<dbReference type="PANTHER" id="PTHR33164:SF43">
    <property type="entry name" value="HTH-TYPE TRANSCRIPTIONAL REPRESSOR YETL"/>
    <property type="match status" value="1"/>
</dbReference>
<dbReference type="KEGG" id="dea:FPZ08_03765"/>
<dbReference type="GO" id="GO:0006950">
    <property type="term" value="P:response to stress"/>
    <property type="evidence" value="ECO:0007669"/>
    <property type="project" value="TreeGrafter"/>
</dbReference>
<dbReference type="PROSITE" id="PS50995">
    <property type="entry name" value="HTH_MARR_2"/>
    <property type="match status" value="1"/>
</dbReference>
<dbReference type="InterPro" id="IPR036388">
    <property type="entry name" value="WH-like_DNA-bd_sf"/>
</dbReference>
<dbReference type="InterPro" id="IPR039422">
    <property type="entry name" value="MarR/SlyA-like"/>
</dbReference>
<dbReference type="InterPro" id="IPR000835">
    <property type="entry name" value="HTH_MarR-typ"/>
</dbReference>
<gene>
    <name evidence="2" type="ORF">FPZ08_03765</name>
</gene>
<dbReference type="SMART" id="SM00347">
    <property type="entry name" value="HTH_MARR"/>
    <property type="match status" value="1"/>
</dbReference>
<feature type="domain" description="HTH marR-type" evidence="1">
    <location>
        <begin position="12"/>
        <end position="143"/>
    </location>
</feature>
<dbReference type="SUPFAM" id="SSF46785">
    <property type="entry name" value="Winged helix' DNA-binding domain"/>
    <property type="match status" value="1"/>
</dbReference>
<sequence length="151" mass="16752">MNSPSSARNDAARQAWRLMFDILMQTNAGRQESLGRRNLTPNDSRALYTLDRDEGKAIGALARQWGCDPSTATWVVDRLEKAGLAERRPSPTDRRVKLVALTAQGATTMHDLLAEFHEPPDMLNNLTAAELETFQALLAKLTKTPADNSFE</sequence>
<dbReference type="PRINTS" id="PR00598">
    <property type="entry name" value="HTHMARR"/>
</dbReference>
<evidence type="ECO:0000313" key="3">
    <source>
        <dbReference type="Proteomes" id="UP000315364"/>
    </source>
</evidence>
<dbReference type="Gene3D" id="1.10.10.10">
    <property type="entry name" value="Winged helix-like DNA-binding domain superfamily/Winged helix DNA-binding domain"/>
    <property type="match status" value="1"/>
</dbReference>
<dbReference type="InterPro" id="IPR036390">
    <property type="entry name" value="WH_DNA-bd_sf"/>
</dbReference>
<dbReference type="GO" id="GO:0003700">
    <property type="term" value="F:DNA-binding transcription factor activity"/>
    <property type="evidence" value="ECO:0007669"/>
    <property type="project" value="InterPro"/>
</dbReference>
<dbReference type="AlphaFoldDB" id="A0A5B8LNP4"/>
<keyword evidence="3" id="KW-1185">Reference proteome</keyword>
<protein>
    <submittedName>
        <fullName evidence="2">MarR family transcriptional regulator</fullName>
    </submittedName>
</protein>
<dbReference type="Pfam" id="PF01047">
    <property type="entry name" value="MarR"/>
    <property type="match status" value="1"/>
</dbReference>
<reference evidence="2 3" key="1">
    <citation type="submission" date="2019-07" db="EMBL/GenBank/DDBJ databases">
        <title>Full genome sequence of Devosia sp. Gsoil 520.</title>
        <authorList>
            <person name="Im W.-T."/>
        </authorList>
    </citation>
    <scope>NUCLEOTIDE SEQUENCE [LARGE SCALE GENOMIC DNA]</scope>
    <source>
        <strain evidence="2 3">Gsoil 520</strain>
    </source>
</reference>
<organism evidence="2 3">
    <name type="scientific">Devosia ginsengisoli</name>
    <dbReference type="NCBI Taxonomy" id="400770"/>
    <lineage>
        <taxon>Bacteria</taxon>
        <taxon>Pseudomonadati</taxon>
        <taxon>Pseudomonadota</taxon>
        <taxon>Alphaproteobacteria</taxon>
        <taxon>Hyphomicrobiales</taxon>
        <taxon>Devosiaceae</taxon>
        <taxon>Devosia</taxon>
    </lineage>
</organism>